<dbReference type="HOGENOM" id="CLU_007664_1_1_12"/>
<dbReference type="Pfam" id="PF01103">
    <property type="entry name" value="Omp85"/>
    <property type="match status" value="1"/>
</dbReference>
<dbReference type="RefSeq" id="WP_002657109.1">
    <property type="nucleotide sequence ID" value="NC_011728.1"/>
</dbReference>
<dbReference type="AlphaFoldDB" id="A0A0H3C1Y8"/>
<sequence>MGSIRGLFFVSFLIFFVVFSFGQVENYKGKIIKGINFEGLKNKKERDFINILKPYIGVSYSNEIFDKLQIDLYSLDYFSGLIKPIFKIDGEDLFITFIVKEKSLVNSVVFSDSSRVFWNSELVEKVNIKTNEPLNLASVNKGIGKLEEMYKDMGYLEVSANFEIKEEGNLVDIIFNIVAGPKYVVKGIDFEGNLSFKSSTLRKSLASRVVSLFSDGKYLKSNVDKDKRQLESFYKNNGYIDVKIINSTVDIKDSLKDSKRLEKEVFLKYFLSEGNVFRFGKLEISGNSVFSLEELKSFITFSEGDIFNDSKFEQDFAKIKESYFKEGYIFTEIIPSQKIRGEFVDLLIKILEKDKAHIESITVSKNKNTASHVILREIPLQEGDVFSLDKFKMGMANLQQLGYFSNVIPDIVPGNTEGLMKINLNIEERATSNFGFGMNFGGNSNSSFPFSVFGQWELSNFLGEGYYFAARLNLSFLEQSLSLTFRDNWFFQKRWTVGGFIDFSHSVNTAYQDINGPIFSGKREVPDPFTSWEEYRDAKSFSDFNAMNYSLLKLSFGAFTGYTFSNYLGKQTLLGTLQTALKYVFYDNEVNRPSNYYLRDNYKTFRFENSLSLSAAWDTRNSTSLSNNGFLLKQQFDFFGGFLFGQSHFIKSSTTFERYFSLLGYEDVFTPYFDIILTLRSVYSNILPPLGNGFEIEIQPHHHIILSENFMQARGWGILKNIYSSFVNTVQISIPLLKNILVWDAFFIDFASYSLEGQENSLFRPFSSFAFSWGTGIRSLLPQLPLSFVIAYPFYFDNDKVNSYYKYYSGFKFFLGIEMRY</sequence>
<evidence type="ECO:0000256" key="3">
    <source>
        <dbReference type="ARBA" id="ARBA00022692"/>
    </source>
</evidence>
<dbReference type="EMBL" id="CP001205">
    <property type="protein sequence ID" value="ACK74716.1"/>
    <property type="molecule type" value="Genomic_DNA"/>
</dbReference>
<dbReference type="GeneID" id="56567374"/>
<dbReference type="PIRSF" id="PIRSF006076">
    <property type="entry name" value="OM_assembly_OMP85"/>
    <property type="match status" value="1"/>
</dbReference>
<evidence type="ECO:0000256" key="5">
    <source>
        <dbReference type="ARBA" id="ARBA00022737"/>
    </source>
</evidence>
<dbReference type="PANTHER" id="PTHR12815">
    <property type="entry name" value="SORTING AND ASSEMBLY MACHINERY SAMM50 PROTEIN FAMILY MEMBER"/>
    <property type="match status" value="1"/>
</dbReference>
<dbReference type="SMR" id="A0A0H3C1Y8"/>
<evidence type="ECO:0000256" key="4">
    <source>
        <dbReference type="ARBA" id="ARBA00022729"/>
    </source>
</evidence>
<dbReference type="Gene3D" id="2.40.160.50">
    <property type="entry name" value="membrane protein fhac: a member of the omp85/tpsb transporter family"/>
    <property type="match status" value="1"/>
</dbReference>
<dbReference type="GO" id="GO:0071709">
    <property type="term" value="P:membrane assembly"/>
    <property type="evidence" value="ECO:0007669"/>
    <property type="project" value="InterPro"/>
</dbReference>
<keyword evidence="7" id="KW-0998">Cell outer membrane</keyword>
<evidence type="ECO:0000256" key="6">
    <source>
        <dbReference type="ARBA" id="ARBA00023136"/>
    </source>
</evidence>
<feature type="domain" description="POTRA" evidence="9">
    <location>
        <begin position="277"/>
        <end position="353"/>
    </location>
</feature>
<dbReference type="PROSITE" id="PS51779">
    <property type="entry name" value="POTRA"/>
    <property type="match status" value="1"/>
</dbReference>
<evidence type="ECO:0000313" key="10">
    <source>
        <dbReference type="EMBL" id="ACK74716.1"/>
    </source>
</evidence>
<proteinExistence type="predicted"/>
<dbReference type="GO" id="GO:0009279">
    <property type="term" value="C:cell outer membrane"/>
    <property type="evidence" value="ECO:0007669"/>
    <property type="project" value="UniProtKB-UniRule"/>
</dbReference>
<dbReference type="Pfam" id="PF07244">
    <property type="entry name" value="POTRA"/>
    <property type="match status" value="4"/>
</dbReference>
<dbReference type="Gene3D" id="3.10.20.310">
    <property type="entry name" value="membrane protein fhac"/>
    <property type="match status" value="4"/>
</dbReference>
<dbReference type="KEGG" id="bbz:BbuZS7_0825"/>
<dbReference type="PANTHER" id="PTHR12815:SF47">
    <property type="entry name" value="TRANSLOCATION AND ASSEMBLY MODULE SUBUNIT TAMA"/>
    <property type="match status" value="1"/>
</dbReference>
<keyword evidence="6" id="KW-0472">Membrane</keyword>
<evidence type="ECO:0000256" key="7">
    <source>
        <dbReference type="ARBA" id="ARBA00023237"/>
    </source>
</evidence>
<keyword evidence="5" id="KW-0677">Repeat</keyword>
<evidence type="ECO:0000256" key="2">
    <source>
        <dbReference type="ARBA" id="ARBA00022452"/>
    </source>
</evidence>
<dbReference type="InterPro" id="IPR023707">
    <property type="entry name" value="OM_assembly_BamA"/>
</dbReference>
<accession>A0A0H3C1Y8</accession>
<evidence type="ECO:0000313" key="11">
    <source>
        <dbReference type="Proteomes" id="UP000006901"/>
    </source>
</evidence>
<dbReference type="InterPro" id="IPR034746">
    <property type="entry name" value="POTRA"/>
</dbReference>
<evidence type="ECO:0000256" key="1">
    <source>
        <dbReference type="ARBA" id="ARBA00004370"/>
    </source>
</evidence>
<protein>
    <recommendedName>
        <fullName evidence="8">Outer membrane protein assembly factor BamA</fullName>
    </recommendedName>
</protein>
<keyword evidence="4" id="KW-0732">Signal</keyword>
<comment type="subcellular location">
    <subcellularLocation>
        <location evidence="1">Membrane</location>
    </subcellularLocation>
</comment>
<dbReference type="InterPro" id="IPR000184">
    <property type="entry name" value="Bac_surfAg_D15"/>
</dbReference>
<gene>
    <name evidence="10" type="ordered locus">BbuZS7_0825</name>
</gene>
<dbReference type="NCBIfam" id="TIGR03303">
    <property type="entry name" value="OM_YaeT"/>
    <property type="match status" value="1"/>
</dbReference>
<keyword evidence="3" id="KW-0812">Transmembrane</keyword>
<dbReference type="InterPro" id="IPR039910">
    <property type="entry name" value="D15-like"/>
</dbReference>
<name>A0A0H3C1Y8_BORBZ</name>
<reference evidence="10 11" key="1">
    <citation type="journal article" date="2011" name="J. Bacteriol.">
        <title>Whole-genome sequences of thirteen isolates of Borrelia burgdorferi.</title>
        <authorList>
            <person name="Schutzer S.E."/>
            <person name="Fraser-Liggett C.M."/>
            <person name="Casjens S.R."/>
            <person name="Qiu W.G."/>
            <person name="Dunn J.J."/>
            <person name="Mongodin E.F."/>
            <person name="Luft B.J."/>
        </authorList>
    </citation>
    <scope>NUCLEOTIDE SEQUENCE [LARGE SCALE GENOMIC DNA]</scope>
    <source>
        <strain evidence="10 11">ZS7</strain>
    </source>
</reference>
<dbReference type="InterPro" id="IPR010827">
    <property type="entry name" value="BamA/TamA_POTRA"/>
</dbReference>
<dbReference type="Proteomes" id="UP000006901">
    <property type="component" value="Chromosome"/>
</dbReference>
<keyword evidence="2" id="KW-1134">Transmembrane beta strand</keyword>
<organism evidence="10 11">
    <name type="scientific">Borreliella burgdorferi (strain ZS7)</name>
    <name type="common">Borrelia burgdorferi</name>
    <dbReference type="NCBI Taxonomy" id="445985"/>
    <lineage>
        <taxon>Bacteria</taxon>
        <taxon>Pseudomonadati</taxon>
        <taxon>Spirochaetota</taxon>
        <taxon>Spirochaetia</taxon>
        <taxon>Spirochaetales</taxon>
        <taxon>Borreliaceae</taxon>
        <taxon>Borreliella</taxon>
    </lineage>
</organism>
<evidence type="ECO:0000256" key="8">
    <source>
        <dbReference type="NCBIfam" id="TIGR03303"/>
    </source>
</evidence>
<evidence type="ECO:0000259" key="9">
    <source>
        <dbReference type="PROSITE" id="PS51779"/>
    </source>
</evidence>